<feature type="transmembrane region" description="Helical" evidence="1">
    <location>
        <begin position="21"/>
        <end position="43"/>
    </location>
</feature>
<comment type="caution">
    <text evidence="2">The sequence shown here is derived from an EMBL/GenBank/DDBJ whole genome shotgun (WGS) entry which is preliminary data.</text>
</comment>
<feature type="transmembrane region" description="Helical" evidence="1">
    <location>
        <begin position="49"/>
        <end position="66"/>
    </location>
</feature>
<name>A0AAV7KV42_PLEWA</name>
<protein>
    <submittedName>
        <fullName evidence="2">Uncharacterized protein</fullName>
    </submittedName>
</protein>
<reference evidence="2" key="1">
    <citation type="journal article" date="2022" name="bioRxiv">
        <title>Sequencing and chromosome-scale assembly of the giantPleurodeles waltlgenome.</title>
        <authorList>
            <person name="Brown T."/>
            <person name="Elewa A."/>
            <person name="Iarovenko S."/>
            <person name="Subramanian E."/>
            <person name="Araus A.J."/>
            <person name="Petzold A."/>
            <person name="Susuki M."/>
            <person name="Suzuki K.-i.T."/>
            <person name="Hayashi T."/>
            <person name="Toyoda A."/>
            <person name="Oliveira C."/>
            <person name="Osipova E."/>
            <person name="Leigh N.D."/>
            <person name="Simon A."/>
            <person name="Yun M.H."/>
        </authorList>
    </citation>
    <scope>NUCLEOTIDE SEQUENCE</scope>
    <source>
        <strain evidence="2">20211129_DDA</strain>
        <tissue evidence="2">Liver</tissue>
    </source>
</reference>
<keyword evidence="1" id="KW-1133">Transmembrane helix</keyword>
<keyword evidence="1" id="KW-0812">Transmembrane</keyword>
<evidence type="ECO:0000256" key="1">
    <source>
        <dbReference type="SAM" id="Phobius"/>
    </source>
</evidence>
<dbReference type="Proteomes" id="UP001066276">
    <property type="component" value="Chromosome 12"/>
</dbReference>
<dbReference type="EMBL" id="JANPWB010000016">
    <property type="protein sequence ID" value="KAJ1083341.1"/>
    <property type="molecule type" value="Genomic_DNA"/>
</dbReference>
<gene>
    <name evidence="2" type="ORF">NDU88_003500</name>
</gene>
<accession>A0AAV7KV42</accession>
<dbReference type="AlphaFoldDB" id="A0AAV7KV42"/>
<keyword evidence="1" id="KW-0472">Membrane</keyword>
<evidence type="ECO:0000313" key="3">
    <source>
        <dbReference type="Proteomes" id="UP001066276"/>
    </source>
</evidence>
<evidence type="ECO:0000313" key="2">
    <source>
        <dbReference type="EMBL" id="KAJ1083341.1"/>
    </source>
</evidence>
<keyword evidence="3" id="KW-1185">Reference proteome</keyword>
<proteinExistence type="predicted"/>
<sequence length="73" mass="8157">MIRNRRPDERIRFPSCFKFCSFFYVYDPIGATPTLLGFTSGVALPPVPGRSLILLVSMNGAVVGGLRRQQRLV</sequence>
<organism evidence="2 3">
    <name type="scientific">Pleurodeles waltl</name>
    <name type="common">Iberian ribbed newt</name>
    <dbReference type="NCBI Taxonomy" id="8319"/>
    <lineage>
        <taxon>Eukaryota</taxon>
        <taxon>Metazoa</taxon>
        <taxon>Chordata</taxon>
        <taxon>Craniata</taxon>
        <taxon>Vertebrata</taxon>
        <taxon>Euteleostomi</taxon>
        <taxon>Amphibia</taxon>
        <taxon>Batrachia</taxon>
        <taxon>Caudata</taxon>
        <taxon>Salamandroidea</taxon>
        <taxon>Salamandridae</taxon>
        <taxon>Pleurodelinae</taxon>
        <taxon>Pleurodeles</taxon>
    </lineage>
</organism>